<name>A0A7H9CJ75_9BACT</name>
<evidence type="ECO:0000313" key="2">
    <source>
        <dbReference type="EMBL" id="QLI06022.1"/>
    </source>
</evidence>
<keyword evidence="3" id="KW-1185">Reference proteome</keyword>
<evidence type="ECO:0000259" key="1">
    <source>
        <dbReference type="Pfam" id="PF09924"/>
    </source>
</evidence>
<dbReference type="KEGG" id="cinf:CINF_1545"/>
<dbReference type="EMBL" id="CP049075">
    <property type="protein sequence ID" value="QLI06022.1"/>
    <property type="molecule type" value="Genomic_DNA"/>
</dbReference>
<reference evidence="2 3" key="1">
    <citation type="submission" date="2020-02" db="EMBL/GenBank/DDBJ databases">
        <title>Complete genome sequence of the novel Campylobacter species Candidatus Campylobacter infans.</title>
        <authorList>
            <person name="Duim B."/>
            <person name="Zomer A."/>
            <person name="van der Graaf L."/>
            <person name="Wagenaar J."/>
        </authorList>
    </citation>
    <scope>NUCLEOTIDE SEQUENCE [LARGE SCALE GENOMIC DNA]</scope>
    <source>
        <strain evidence="2 3">19S00001</strain>
    </source>
</reference>
<dbReference type="PIRSF" id="PIRSF018688">
    <property type="entry name" value="UCP018688"/>
    <property type="match status" value="1"/>
</dbReference>
<dbReference type="PANTHER" id="PTHR41373:SF1">
    <property type="entry name" value="PHOSPHATIDYLGLYCEROL LYSYLTRANSFERASE C-TERMINAL DOMAIN-CONTAINING PROTEIN"/>
    <property type="match status" value="1"/>
</dbReference>
<dbReference type="InterPro" id="IPR016181">
    <property type="entry name" value="Acyl_CoA_acyltransferase"/>
</dbReference>
<dbReference type="Pfam" id="PF09924">
    <property type="entry name" value="LPG_synthase_C"/>
    <property type="match status" value="1"/>
</dbReference>
<evidence type="ECO:0000313" key="3">
    <source>
        <dbReference type="Proteomes" id="UP000509414"/>
    </source>
</evidence>
<sequence>MKFKALELCDKNELESYFKACGVEVSDLSFTNLFLWHFGREISWGIQNECLIIKTKYPDSNPFIFYPLHKNGDLLAIKNALEACILYFESIKMPFSIHSISKNQMLQCQELMPGRFDFIYNPDRSDYVYSVSELIALAGKKYHKKKTHFNNFLKQYNFSFELLDENNAPELARVYNGWFDSLSNKSDGLKNEYIGIIACLENFSRLSFSGGIIRVDGQIAAFSFGEALNERCVVIHIEKADINYNGIYQAINREFLARCWADYELVNREEDLGIEGLRKAKQSYQPLFLQEKFEASLKI</sequence>
<dbReference type="PANTHER" id="PTHR41373">
    <property type="entry name" value="DUF2156 DOMAIN-CONTAINING PROTEIN"/>
    <property type="match status" value="1"/>
</dbReference>
<protein>
    <submittedName>
        <fullName evidence="2">DUF2156 domain-containing protein</fullName>
    </submittedName>
</protein>
<dbReference type="RefSeq" id="WP_179975127.1">
    <property type="nucleotide sequence ID" value="NZ_CP049075.1"/>
</dbReference>
<dbReference type="SUPFAM" id="SSF55729">
    <property type="entry name" value="Acyl-CoA N-acyltransferases (Nat)"/>
    <property type="match status" value="2"/>
</dbReference>
<organism evidence="2 3">
    <name type="scientific">Candidatus Campylobacter infans</name>
    <dbReference type="NCBI Taxonomy" id="2561898"/>
    <lineage>
        <taxon>Bacteria</taxon>
        <taxon>Pseudomonadati</taxon>
        <taxon>Campylobacterota</taxon>
        <taxon>Epsilonproteobacteria</taxon>
        <taxon>Campylobacterales</taxon>
        <taxon>Campylobacteraceae</taxon>
        <taxon>Campylobacter</taxon>
    </lineage>
</organism>
<dbReference type="Gene3D" id="3.40.630.30">
    <property type="match status" value="1"/>
</dbReference>
<dbReference type="InterPro" id="IPR024320">
    <property type="entry name" value="LPG_synthase_C"/>
</dbReference>
<accession>A0A7H9CJ75</accession>
<dbReference type="AlphaFoldDB" id="A0A7H9CJ75"/>
<proteinExistence type="predicted"/>
<dbReference type="Proteomes" id="UP000509414">
    <property type="component" value="Chromosome"/>
</dbReference>
<gene>
    <name evidence="2" type="ORF">CINF_1545</name>
</gene>
<feature type="domain" description="Phosphatidylglycerol lysyltransferase C-terminal" evidence="1">
    <location>
        <begin position="25"/>
        <end position="293"/>
    </location>
</feature>
<dbReference type="InterPro" id="IPR016732">
    <property type="entry name" value="UCP018688"/>
</dbReference>